<proteinExistence type="predicted"/>
<evidence type="ECO:0000256" key="1">
    <source>
        <dbReference type="SAM" id="Phobius"/>
    </source>
</evidence>
<keyword evidence="3" id="KW-1185">Reference proteome</keyword>
<dbReference type="InParanoid" id="A0A067MWI7"/>
<gene>
    <name evidence="2" type="ORF">BOTBODRAFT_483124</name>
</gene>
<sequence>MERFGFLKNSGTFVWTIKTHSFIVFLSAFLSGLGFPVRSYIPRAFRSVPSVVSRSTAQLRSMSIRFPHDSHDMYAYNVSL</sequence>
<name>A0A067MWI7_BOTB1</name>
<keyword evidence="1" id="KW-0472">Membrane</keyword>
<dbReference type="Proteomes" id="UP000027195">
    <property type="component" value="Unassembled WGS sequence"/>
</dbReference>
<evidence type="ECO:0000313" key="2">
    <source>
        <dbReference type="EMBL" id="KDQ19070.1"/>
    </source>
</evidence>
<accession>A0A067MWI7</accession>
<protein>
    <submittedName>
        <fullName evidence="2">Uncharacterized protein</fullName>
    </submittedName>
</protein>
<organism evidence="2 3">
    <name type="scientific">Botryobasidium botryosum (strain FD-172 SS1)</name>
    <dbReference type="NCBI Taxonomy" id="930990"/>
    <lineage>
        <taxon>Eukaryota</taxon>
        <taxon>Fungi</taxon>
        <taxon>Dikarya</taxon>
        <taxon>Basidiomycota</taxon>
        <taxon>Agaricomycotina</taxon>
        <taxon>Agaricomycetes</taxon>
        <taxon>Cantharellales</taxon>
        <taxon>Botryobasidiaceae</taxon>
        <taxon>Botryobasidium</taxon>
    </lineage>
</organism>
<keyword evidence="1" id="KW-0812">Transmembrane</keyword>
<evidence type="ECO:0000313" key="3">
    <source>
        <dbReference type="Proteomes" id="UP000027195"/>
    </source>
</evidence>
<feature type="transmembrane region" description="Helical" evidence="1">
    <location>
        <begin position="20"/>
        <end position="37"/>
    </location>
</feature>
<dbReference type="EMBL" id="KL198020">
    <property type="protein sequence ID" value="KDQ19070.1"/>
    <property type="molecule type" value="Genomic_DNA"/>
</dbReference>
<dbReference type="AlphaFoldDB" id="A0A067MWI7"/>
<dbReference type="HOGENOM" id="CLU_2589428_0_0_1"/>
<reference evidence="3" key="1">
    <citation type="journal article" date="2014" name="Proc. Natl. Acad. Sci. U.S.A.">
        <title>Extensive sampling of basidiomycete genomes demonstrates inadequacy of the white-rot/brown-rot paradigm for wood decay fungi.</title>
        <authorList>
            <person name="Riley R."/>
            <person name="Salamov A.A."/>
            <person name="Brown D.W."/>
            <person name="Nagy L.G."/>
            <person name="Floudas D."/>
            <person name="Held B.W."/>
            <person name="Levasseur A."/>
            <person name="Lombard V."/>
            <person name="Morin E."/>
            <person name="Otillar R."/>
            <person name="Lindquist E.A."/>
            <person name="Sun H."/>
            <person name="LaButti K.M."/>
            <person name="Schmutz J."/>
            <person name="Jabbour D."/>
            <person name="Luo H."/>
            <person name="Baker S.E."/>
            <person name="Pisabarro A.G."/>
            <person name="Walton J.D."/>
            <person name="Blanchette R.A."/>
            <person name="Henrissat B."/>
            <person name="Martin F."/>
            <person name="Cullen D."/>
            <person name="Hibbett D.S."/>
            <person name="Grigoriev I.V."/>
        </authorList>
    </citation>
    <scope>NUCLEOTIDE SEQUENCE [LARGE SCALE GENOMIC DNA]</scope>
    <source>
        <strain evidence="3">FD-172 SS1</strain>
    </source>
</reference>
<keyword evidence="1" id="KW-1133">Transmembrane helix</keyword>